<evidence type="ECO:0000313" key="2">
    <source>
        <dbReference type="EMBL" id="EAW31585.1"/>
    </source>
</evidence>
<evidence type="ECO:0000256" key="1">
    <source>
        <dbReference type="SAM" id="SignalP"/>
    </source>
</evidence>
<feature type="signal peptide" evidence="1">
    <location>
        <begin position="1"/>
        <end position="20"/>
    </location>
</feature>
<feature type="chain" id="PRO_5002630885" description="DUF1800 domain-containing protein" evidence="1">
    <location>
        <begin position="21"/>
        <end position="584"/>
    </location>
</feature>
<comment type="caution">
    <text evidence="2">The sequence shown here is derived from an EMBL/GenBank/DDBJ whole genome shotgun (WGS) entry which is preliminary data.</text>
</comment>
<protein>
    <recommendedName>
        <fullName evidence="4">DUF1800 domain-containing protein</fullName>
    </recommendedName>
</protein>
<dbReference type="STRING" id="247633.GP2143_08544"/>
<dbReference type="eggNOG" id="COG5267">
    <property type="taxonomic scope" value="Bacteria"/>
</dbReference>
<evidence type="ECO:0008006" key="4">
    <source>
        <dbReference type="Google" id="ProtNLM"/>
    </source>
</evidence>
<keyword evidence="1" id="KW-0732">Signal</keyword>
<gene>
    <name evidence="2" type="ORF">GP2143_08544</name>
</gene>
<dbReference type="Proteomes" id="UP000004931">
    <property type="component" value="Unassembled WGS sequence"/>
</dbReference>
<dbReference type="PANTHER" id="PTHR43737:SF1">
    <property type="entry name" value="DUF1501 DOMAIN-CONTAINING PROTEIN"/>
    <property type="match status" value="1"/>
</dbReference>
<dbReference type="AlphaFoldDB" id="A0YCR6"/>
<sequence>MNLIRSLFIIASLLFLVACGGGSSSGNDNSDDIENPDPPVTEPEPIVITAAEASRFLSQATFGPSSNSIDNVLGSSPSEWFIAELEKPPTLHLDNLLSQFPDDERFPDERNNVLSQLAIAPRVSFWQAAIEGDDQLRQRMAFALSQIMVISTEGTLEDLPRATAQYMDILTGGAFDNYRNLLEQVTYSPAMAIYLTYLRNQKADPVQNRVPDENYAREVLQLFSLGLLELRTDGEPRLDSDGNEIELYDNNDITELAKVFTGLSFAGNSFTLGLSDIAPDSFYSPLQMFDDFHSSESKQFLGITIPTNTDGETSIDLALDAIFNHPNVGPFLGRQLIQRFVTSAPSPAYVERVAMAFNSGEFTLPNGEAVGTELRGDLAATIAAVLFDDEARNLEVAEQPSFGKLREPVLRFTHWARAFEINSADSSNERLLVNTGSPTALGQQPYRSPSVFNFYRPGYIATGTETGDLGLTAPEMQITNADTVIGYANFITAYVLGTNPKLFSDQPRTFVADYTPYIETELSADDLLDQLDLLLSHDRLTEKTRQRITTVLDQFSTDNQTDRLLRLQAAIIMIITSPEYIVLR</sequence>
<dbReference type="EMBL" id="AAVT01000003">
    <property type="protein sequence ID" value="EAW31585.1"/>
    <property type="molecule type" value="Genomic_DNA"/>
</dbReference>
<dbReference type="PANTHER" id="PTHR43737">
    <property type="entry name" value="BLL7424 PROTEIN"/>
    <property type="match status" value="1"/>
</dbReference>
<dbReference type="OrthoDB" id="9772295at2"/>
<proteinExistence type="predicted"/>
<accession>A0YCR6</accession>
<dbReference type="PROSITE" id="PS51257">
    <property type="entry name" value="PROKAR_LIPOPROTEIN"/>
    <property type="match status" value="1"/>
</dbReference>
<reference evidence="2 3" key="1">
    <citation type="journal article" date="2010" name="J. Bacteriol.">
        <title>Genome sequence of the oligotrophic marine Gammaproteobacterium HTCC2143, isolated from the Oregon Coast.</title>
        <authorList>
            <person name="Oh H.M."/>
            <person name="Kang I."/>
            <person name="Ferriera S."/>
            <person name="Giovannoni S.J."/>
            <person name="Cho J.C."/>
        </authorList>
    </citation>
    <scope>NUCLEOTIDE SEQUENCE [LARGE SCALE GENOMIC DNA]</scope>
    <source>
        <strain evidence="2 3">HTCC2143</strain>
    </source>
</reference>
<dbReference type="Pfam" id="PF08811">
    <property type="entry name" value="DUF1800"/>
    <property type="match status" value="1"/>
</dbReference>
<dbReference type="InterPro" id="IPR014917">
    <property type="entry name" value="DUF1800"/>
</dbReference>
<evidence type="ECO:0000313" key="3">
    <source>
        <dbReference type="Proteomes" id="UP000004931"/>
    </source>
</evidence>
<keyword evidence="3" id="KW-1185">Reference proteome</keyword>
<organism evidence="2 3">
    <name type="scientific">marine gamma proteobacterium HTCC2143</name>
    <dbReference type="NCBI Taxonomy" id="247633"/>
    <lineage>
        <taxon>Bacteria</taxon>
        <taxon>Pseudomonadati</taxon>
        <taxon>Pseudomonadota</taxon>
        <taxon>Gammaproteobacteria</taxon>
        <taxon>Cellvibrionales</taxon>
        <taxon>Spongiibacteraceae</taxon>
        <taxon>BD1-7 clade</taxon>
    </lineage>
</organism>
<name>A0YCR6_9GAMM</name>